<dbReference type="RefSeq" id="WP_200808129.1">
    <property type="nucleotide sequence ID" value="NZ_FYEK01000028.1"/>
</dbReference>
<dbReference type="EMBL" id="FYEK01000028">
    <property type="protein sequence ID" value="SNB65882.1"/>
    <property type="molecule type" value="Genomic_DNA"/>
</dbReference>
<dbReference type="CDD" id="cd02440">
    <property type="entry name" value="AdoMet_MTases"/>
    <property type="match status" value="1"/>
</dbReference>
<dbReference type="GO" id="GO:0032259">
    <property type="term" value="P:methylation"/>
    <property type="evidence" value="ECO:0007669"/>
    <property type="project" value="UniProtKB-KW"/>
</dbReference>
<dbReference type="Gene3D" id="2.40.50.90">
    <property type="match status" value="1"/>
</dbReference>
<reference evidence="11" key="1">
    <citation type="submission" date="2017-06" db="EMBL/GenBank/DDBJ databases">
        <authorList>
            <person name="Varghese N."/>
            <person name="Submissions S."/>
        </authorList>
    </citation>
    <scope>NUCLEOTIDE SEQUENCE [LARGE SCALE GENOMIC DNA]</scope>
    <source>
        <strain evidence="11">JAD2</strain>
    </source>
</reference>
<keyword evidence="4" id="KW-0949">S-adenosyl-L-methionine</keyword>
<keyword evidence="6" id="KW-0238">DNA-binding</keyword>
<organism evidence="10 11">
    <name type="scientific">Thermoflexus hugenholtzii JAD2</name>
    <dbReference type="NCBI Taxonomy" id="877466"/>
    <lineage>
        <taxon>Bacteria</taxon>
        <taxon>Bacillati</taxon>
        <taxon>Chloroflexota</taxon>
        <taxon>Thermoflexia</taxon>
        <taxon>Thermoflexales</taxon>
        <taxon>Thermoflexaceae</taxon>
        <taxon>Thermoflexus</taxon>
    </lineage>
</organism>
<dbReference type="GO" id="GO:0003677">
    <property type="term" value="F:DNA binding"/>
    <property type="evidence" value="ECO:0007669"/>
    <property type="project" value="UniProtKB-KW"/>
</dbReference>
<comment type="similarity">
    <text evidence="1">Belongs to the N(4)/N(6)-methyltransferase family. N(4) subfamily.</text>
</comment>
<evidence type="ECO:0000256" key="2">
    <source>
        <dbReference type="ARBA" id="ARBA00022603"/>
    </source>
</evidence>
<sequence length="419" mass="47963">MDAEALIIIGDSRNMAEVADESVDLIVTSPPYWHIKDYGVKGQIGYGQTLHEYLMDLSRVWREAWRVLRPGRRLCINIGDQFARAVVYGQYKVIPLHAEIIAQCEVIGFDYMGAIIWQKKTTMRTTGGAVVMGSFPYPPNGIVELDYEFILLFKKPGRPEPVPAEIREASRMTREEWKAFFSGHWSFGGERQTLHEAMFPDELPRRLIRMFSFVGETVLDPFLGSGTTVKVALDLGRKAIGYEIQPAFEPIIRQKLGLHAPALFAPSVRILRREQEPPPVDPPPDYIPRVKDAQPRVDPGPLRFDEEVTFRVVAVLDEHTLQLQNGLVVQLLGIRVPPERREAAIHYLRKFVLGKPVHLRFDQPPEEKNAPMPAYLYLTNRLFVNRKMIEMGLADADRSISHRYRERFLAAEERRNAIL</sequence>
<dbReference type="EC" id="2.1.1.-" evidence="8"/>
<proteinExistence type="inferred from homology"/>
<keyword evidence="11" id="KW-1185">Reference proteome</keyword>
<evidence type="ECO:0000256" key="7">
    <source>
        <dbReference type="ARBA" id="ARBA00049120"/>
    </source>
</evidence>
<dbReference type="SUPFAM" id="SSF53335">
    <property type="entry name" value="S-adenosyl-L-methionine-dependent methyltransferases"/>
    <property type="match status" value="1"/>
</dbReference>
<dbReference type="InterPro" id="IPR017985">
    <property type="entry name" value="MeTrfase_CN4_CS"/>
</dbReference>
<dbReference type="InterPro" id="IPR002941">
    <property type="entry name" value="DNA_methylase_N4/N6"/>
</dbReference>
<dbReference type="SUPFAM" id="SSF50199">
    <property type="entry name" value="Staphylococcal nuclease"/>
    <property type="match status" value="1"/>
</dbReference>
<accession>A0A212R1J6</accession>
<dbReference type="InterPro" id="IPR029063">
    <property type="entry name" value="SAM-dependent_MTases_sf"/>
</dbReference>
<dbReference type="AlphaFoldDB" id="A0A212R1J6"/>
<dbReference type="GO" id="GO:0015667">
    <property type="term" value="F:site-specific DNA-methyltransferase (cytosine-N4-specific) activity"/>
    <property type="evidence" value="ECO:0007669"/>
    <property type="project" value="UniProtKB-EC"/>
</dbReference>
<comment type="catalytic activity">
    <reaction evidence="7">
        <text>a 2'-deoxycytidine in DNA + S-adenosyl-L-methionine = an N(4)-methyl-2'-deoxycytidine in DNA + S-adenosyl-L-homocysteine + H(+)</text>
        <dbReference type="Rhea" id="RHEA:16857"/>
        <dbReference type="Rhea" id="RHEA-COMP:11369"/>
        <dbReference type="Rhea" id="RHEA-COMP:13674"/>
        <dbReference type="ChEBI" id="CHEBI:15378"/>
        <dbReference type="ChEBI" id="CHEBI:57856"/>
        <dbReference type="ChEBI" id="CHEBI:59789"/>
        <dbReference type="ChEBI" id="CHEBI:85452"/>
        <dbReference type="ChEBI" id="CHEBI:137933"/>
        <dbReference type="EC" id="2.1.1.113"/>
    </reaction>
</comment>
<dbReference type="Gene3D" id="3.40.50.150">
    <property type="entry name" value="Vaccinia Virus protein VP39"/>
    <property type="match status" value="1"/>
</dbReference>
<dbReference type="Proteomes" id="UP000197025">
    <property type="component" value="Unassembled WGS sequence"/>
</dbReference>
<evidence type="ECO:0000313" key="11">
    <source>
        <dbReference type="Proteomes" id="UP000197025"/>
    </source>
</evidence>
<evidence type="ECO:0000256" key="5">
    <source>
        <dbReference type="ARBA" id="ARBA00022747"/>
    </source>
</evidence>
<feature type="domain" description="DNA methylase N-4/N-6" evidence="9">
    <location>
        <begin position="23"/>
        <end position="252"/>
    </location>
</feature>
<keyword evidence="5" id="KW-0680">Restriction system</keyword>
<dbReference type="PROSITE" id="PS00093">
    <property type="entry name" value="N4_MTASE"/>
    <property type="match status" value="1"/>
</dbReference>
<dbReference type="InParanoid" id="A0A212R1J6"/>
<evidence type="ECO:0000313" key="10">
    <source>
        <dbReference type="EMBL" id="SNB65882.1"/>
    </source>
</evidence>
<dbReference type="InterPro" id="IPR001091">
    <property type="entry name" value="RM_Methyltransferase"/>
</dbReference>
<evidence type="ECO:0000256" key="3">
    <source>
        <dbReference type="ARBA" id="ARBA00022679"/>
    </source>
</evidence>
<evidence type="ECO:0000256" key="1">
    <source>
        <dbReference type="ARBA" id="ARBA00010203"/>
    </source>
</evidence>
<dbReference type="Pfam" id="PF01555">
    <property type="entry name" value="N6_N4_Mtase"/>
    <property type="match status" value="1"/>
</dbReference>
<gene>
    <name evidence="10" type="ORF">SAMN02746019_00000150</name>
</gene>
<keyword evidence="3" id="KW-0808">Transferase</keyword>
<dbReference type="GO" id="GO:0009307">
    <property type="term" value="P:DNA restriction-modification system"/>
    <property type="evidence" value="ECO:0007669"/>
    <property type="project" value="UniProtKB-KW"/>
</dbReference>
<evidence type="ECO:0000259" key="9">
    <source>
        <dbReference type="Pfam" id="PF01555"/>
    </source>
</evidence>
<keyword evidence="2 10" id="KW-0489">Methyltransferase</keyword>
<evidence type="ECO:0000256" key="4">
    <source>
        <dbReference type="ARBA" id="ARBA00022691"/>
    </source>
</evidence>
<dbReference type="InterPro" id="IPR035437">
    <property type="entry name" value="SNase_OB-fold_sf"/>
</dbReference>
<dbReference type="GO" id="GO:0008170">
    <property type="term" value="F:N-methyltransferase activity"/>
    <property type="evidence" value="ECO:0007669"/>
    <property type="project" value="InterPro"/>
</dbReference>
<name>A0A212R1J6_9CHLR</name>
<evidence type="ECO:0000256" key="8">
    <source>
        <dbReference type="RuleBase" id="RU362026"/>
    </source>
</evidence>
<evidence type="ECO:0000256" key="6">
    <source>
        <dbReference type="ARBA" id="ARBA00023125"/>
    </source>
</evidence>
<protein>
    <recommendedName>
        <fullName evidence="8">Methyltransferase</fullName>
        <ecNumber evidence="8">2.1.1.-</ecNumber>
    </recommendedName>
</protein>
<dbReference type="PRINTS" id="PR00508">
    <property type="entry name" value="S21N4MTFRASE"/>
</dbReference>